<dbReference type="EMBL" id="JAXHPO010000050">
    <property type="protein sequence ID" value="MDY6551125.1"/>
    <property type="molecule type" value="Genomic_DNA"/>
</dbReference>
<gene>
    <name evidence="2" type="ORF">SKM48_10265</name>
</gene>
<dbReference type="Proteomes" id="UP001284094">
    <property type="component" value="Unassembled WGS sequence"/>
</dbReference>
<reference evidence="2 3" key="1">
    <citation type="journal article" date="2024" name="Syst. Appl. Microbiol.">
        <title>Evidence for the occurrence of Acinetobacter faecalis in cattle feces and its emended description.</title>
        <authorList>
            <person name="Kyselkova M."/>
            <person name="Xanthopoulou K."/>
            <person name="Shestivska V."/>
            <person name="Spanelova P."/>
            <person name="Maixnerova M."/>
            <person name="Higgins P.G."/>
            <person name="Nemec A."/>
        </authorList>
    </citation>
    <scope>NUCLEOTIDE SEQUENCE [LARGE SCALE GENOMIC DNA]</scope>
    <source>
        <strain evidence="2 3">ANC 7225</strain>
    </source>
</reference>
<protein>
    <recommendedName>
        <fullName evidence="4">Replication protein</fullName>
    </recommendedName>
</protein>
<feature type="region of interest" description="Disordered" evidence="1">
    <location>
        <begin position="153"/>
        <end position="173"/>
    </location>
</feature>
<evidence type="ECO:0000256" key="1">
    <source>
        <dbReference type="SAM" id="MobiDB-lite"/>
    </source>
</evidence>
<proteinExistence type="predicted"/>
<accession>A0ABU5GLF7</accession>
<comment type="caution">
    <text evidence="2">The sequence shown here is derived from an EMBL/GenBank/DDBJ whole genome shotgun (WGS) entry which is preliminary data.</text>
</comment>
<evidence type="ECO:0000313" key="3">
    <source>
        <dbReference type="Proteomes" id="UP001284094"/>
    </source>
</evidence>
<evidence type="ECO:0008006" key="4">
    <source>
        <dbReference type="Google" id="ProtNLM"/>
    </source>
</evidence>
<organism evidence="2 3">
    <name type="scientific">Acinetobacter faecalis</name>
    <dbReference type="NCBI Taxonomy" id="2665161"/>
    <lineage>
        <taxon>Bacteria</taxon>
        <taxon>Pseudomonadati</taxon>
        <taxon>Pseudomonadota</taxon>
        <taxon>Gammaproteobacteria</taxon>
        <taxon>Moraxellales</taxon>
        <taxon>Moraxellaceae</taxon>
        <taxon>Acinetobacter</taxon>
    </lineage>
</organism>
<evidence type="ECO:0000313" key="2">
    <source>
        <dbReference type="EMBL" id="MDY6551125.1"/>
    </source>
</evidence>
<sequence length="248" mass="28197">MTNKTKMLVQGDYPLIASPTLAQAYGVASAIFLQKLHYCLQSDNAQLFQQQKFFYHSYEQWVETLGTYSESTIKRIVSKLKKVGILVVKKLSQNKWIQTNFYSINYRKLSSLLKNSIQSFEPETVTQENIQAISAQPSHNVVKQTSTVKVTSGISSKRPAQSNNTQGLPSPLAPMASPATLEAMSSEKRSLYYQLLQLKVDIHYDDACLDEWLKNKKFIVHKAAYLKDQLGHLKMRWFTPEQIGLNVS</sequence>
<name>A0ABU5GLF7_9GAMM</name>
<dbReference type="RefSeq" id="WP_321104393.1">
    <property type="nucleotide sequence ID" value="NZ_JAXHPO010000050.1"/>
</dbReference>
<feature type="compositionally biased region" description="Polar residues" evidence="1">
    <location>
        <begin position="153"/>
        <end position="167"/>
    </location>
</feature>
<keyword evidence="3" id="KW-1185">Reference proteome</keyword>